<evidence type="ECO:0000313" key="2">
    <source>
        <dbReference type="Proteomes" id="UP000196320"/>
    </source>
</evidence>
<proteinExistence type="predicted"/>
<dbReference type="AlphaFoldDB" id="A0A1R4KS95"/>
<sequence>MECRDKGDHVEPCGTGFEGGKAGALQRNALSVVQSGV</sequence>
<protein>
    <submittedName>
        <fullName evidence="1">Uncharacterized protein</fullName>
    </submittedName>
</protein>
<dbReference type="EMBL" id="FUKO01000049">
    <property type="protein sequence ID" value="SJN47216.1"/>
    <property type="molecule type" value="Genomic_DNA"/>
</dbReference>
<name>A0A1R4KS95_9MICO</name>
<keyword evidence="2" id="KW-1185">Reference proteome</keyword>
<accession>A0A1R4KS95</accession>
<organism evidence="1 2">
    <name type="scientific">Microbacterium esteraromaticum</name>
    <dbReference type="NCBI Taxonomy" id="57043"/>
    <lineage>
        <taxon>Bacteria</taxon>
        <taxon>Bacillati</taxon>
        <taxon>Actinomycetota</taxon>
        <taxon>Actinomycetes</taxon>
        <taxon>Micrococcales</taxon>
        <taxon>Microbacteriaceae</taxon>
        <taxon>Microbacterium</taxon>
    </lineage>
</organism>
<gene>
    <name evidence="1" type="ORF">FM104_15840</name>
</gene>
<dbReference type="Proteomes" id="UP000196320">
    <property type="component" value="Unassembled WGS sequence"/>
</dbReference>
<reference evidence="1 2" key="1">
    <citation type="submission" date="2017-02" db="EMBL/GenBank/DDBJ databases">
        <authorList>
            <person name="Peterson S.W."/>
        </authorList>
    </citation>
    <scope>NUCLEOTIDE SEQUENCE [LARGE SCALE GENOMIC DNA]</scope>
    <source>
        <strain evidence="1 2">B Mb 05.01</strain>
    </source>
</reference>
<evidence type="ECO:0000313" key="1">
    <source>
        <dbReference type="EMBL" id="SJN47216.1"/>
    </source>
</evidence>